<dbReference type="Pfam" id="PF13649">
    <property type="entry name" value="Methyltransf_25"/>
    <property type="match status" value="1"/>
</dbReference>
<dbReference type="CDD" id="cd02440">
    <property type="entry name" value="AdoMet_MTases"/>
    <property type="match status" value="1"/>
</dbReference>
<dbReference type="Gene3D" id="2.20.130.10">
    <property type="entry name" value="CAC2371-like domains"/>
    <property type="match status" value="1"/>
</dbReference>
<accession>A0A0F9QRF4</accession>
<dbReference type="AlphaFoldDB" id="A0A0F9QRF4"/>
<dbReference type="EMBL" id="LAZR01004529">
    <property type="protein sequence ID" value="KKN07773.1"/>
    <property type="molecule type" value="Genomic_DNA"/>
</dbReference>
<evidence type="ECO:0000259" key="3">
    <source>
        <dbReference type="Pfam" id="PF13649"/>
    </source>
</evidence>
<dbReference type="InterPro" id="IPR041698">
    <property type="entry name" value="Methyltransf_25"/>
</dbReference>
<keyword evidence="1" id="KW-0489">Methyltransferase</keyword>
<evidence type="ECO:0000256" key="1">
    <source>
        <dbReference type="ARBA" id="ARBA00022603"/>
    </source>
</evidence>
<dbReference type="SUPFAM" id="SSF53335">
    <property type="entry name" value="S-adenosyl-L-methionine-dependent methyltransferases"/>
    <property type="match status" value="1"/>
</dbReference>
<protein>
    <recommendedName>
        <fullName evidence="3">Methyltransferase domain-containing protein</fullName>
    </recommendedName>
</protein>
<dbReference type="GO" id="GO:0008168">
    <property type="term" value="F:methyltransferase activity"/>
    <property type="evidence" value="ECO:0007669"/>
    <property type="project" value="UniProtKB-KW"/>
</dbReference>
<comment type="caution">
    <text evidence="4">The sequence shown here is derived from an EMBL/GenBank/DDBJ whole genome shotgun (WGS) entry which is preliminary data.</text>
</comment>
<keyword evidence="2" id="KW-0808">Transferase</keyword>
<name>A0A0F9QRF4_9ZZZZ</name>
<sequence>MYKDLAKYYDLMYNWKDYPKEVHKIKDLIKKYKKTDGNKLLDVGCGTGKHLEYLKDEYSCIGIELNEEILSIAKNNVNDVIFKRADMINFDLKNNFDIIICLFSSIGYVKTYSNLKKTIVNFANHLRNGGLVIIEPWFTKSTYRVGHPGMTTYDGEDIKIARLNIAKIENNLSIMDMHHLIVERNKDVQYFIDKHELGLFEIDSFLEIMNEAGFKAEFLEDGLMKDRGLYIGTKS</sequence>
<feature type="domain" description="Methyltransferase" evidence="3">
    <location>
        <begin position="41"/>
        <end position="130"/>
    </location>
</feature>
<organism evidence="4">
    <name type="scientific">marine sediment metagenome</name>
    <dbReference type="NCBI Taxonomy" id="412755"/>
    <lineage>
        <taxon>unclassified sequences</taxon>
        <taxon>metagenomes</taxon>
        <taxon>ecological metagenomes</taxon>
    </lineage>
</organism>
<gene>
    <name evidence="4" type="ORF">LCGC14_1063520</name>
</gene>
<dbReference type="PANTHER" id="PTHR43861:SF1">
    <property type="entry name" value="TRANS-ACONITATE 2-METHYLTRANSFERASE"/>
    <property type="match status" value="1"/>
</dbReference>
<proteinExistence type="predicted"/>
<dbReference type="InterPro" id="IPR029063">
    <property type="entry name" value="SAM-dependent_MTases_sf"/>
</dbReference>
<reference evidence="4" key="1">
    <citation type="journal article" date="2015" name="Nature">
        <title>Complex archaea that bridge the gap between prokaryotes and eukaryotes.</title>
        <authorList>
            <person name="Spang A."/>
            <person name="Saw J.H."/>
            <person name="Jorgensen S.L."/>
            <person name="Zaremba-Niedzwiedzka K."/>
            <person name="Martijn J."/>
            <person name="Lind A.E."/>
            <person name="van Eijk R."/>
            <person name="Schleper C."/>
            <person name="Guy L."/>
            <person name="Ettema T.J."/>
        </authorList>
    </citation>
    <scope>NUCLEOTIDE SEQUENCE</scope>
</reference>
<dbReference type="PANTHER" id="PTHR43861">
    <property type="entry name" value="TRANS-ACONITATE 2-METHYLTRANSFERASE-RELATED"/>
    <property type="match status" value="1"/>
</dbReference>
<evidence type="ECO:0000313" key="4">
    <source>
        <dbReference type="EMBL" id="KKN07773.1"/>
    </source>
</evidence>
<dbReference type="GO" id="GO:0032259">
    <property type="term" value="P:methylation"/>
    <property type="evidence" value="ECO:0007669"/>
    <property type="project" value="UniProtKB-KW"/>
</dbReference>
<evidence type="ECO:0000256" key="2">
    <source>
        <dbReference type="ARBA" id="ARBA00022679"/>
    </source>
</evidence>
<dbReference type="Gene3D" id="3.40.50.150">
    <property type="entry name" value="Vaccinia Virus protein VP39"/>
    <property type="match status" value="1"/>
</dbReference>